<gene>
    <name evidence="8" type="ORF">AOQ71_37145</name>
</gene>
<evidence type="ECO:0000256" key="1">
    <source>
        <dbReference type="ARBA" id="ARBA00006432"/>
    </source>
</evidence>
<dbReference type="InterPro" id="IPR045851">
    <property type="entry name" value="AMP-bd_C_sf"/>
</dbReference>
<protein>
    <recommendedName>
        <fullName evidence="5">3-methylmercaptopropionyl-CoA ligase</fullName>
        <ecNumber evidence="4">6.2.1.44</ecNumber>
    </recommendedName>
</protein>
<dbReference type="InterPro" id="IPR025110">
    <property type="entry name" value="AMP-bd_C"/>
</dbReference>
<dbReference type="InterPro" id="IPR020845">
    <property type="entry name" value="AMP-binding_CS"/>
</dbReference>
<accession>A0A0R3CWP4</accession>
<name>A0A0R3CWP4_9BRAD</name>
<evidence type="ECO:0000256" key="2">
    <source>
        <dbReference type="ARBA" id="ARBA00022598"/>
    </source>
</evidence>
<dbReference type="PANTHER" id="PTHR43201:SF5">
    <property type="entry name" value="MEDIUM-CHAIN ACYL-COA LIGASE ACSF2, MITOCHONDRIAL"/>
    <property type="match status" value="1"/>
</dbReference>
<dbReference type="Pfam" id="PF13193">
    <property type="entry name" value="AMP-binding_C"/>
    <property type="match status" value="1"/>
</dbReference>
<evidence type="ECO:0000259" key="7">
    <source>
        <dbReference type="Pfam" id="PF13193"/>
    </source>
</evidence>
<proteinExistence type="inferred from homology"/>
<dbReference type="AlphaFoldDB" id="A0A0R3CWP4"/>
<evidence type="ECO:0000259" key="6">
    <source>
        <dbReference type="Pfam" id="PF00501"/>
    </source>
</evidence>
<dbReference type="CDD" id="cd05917">
    <property type="entry name" value="FACL_like_2"/>
    <property type="match status" value="1"/>
</dbReference>
<evidence type="ECO:0000256" key="4">
    <source>
        <dbReference type="ARBA" id="ARBA00066616"/>
    </source>
</evidence>
<keyword evidence="9" id="KW-1185">Reference proteome</keyword>
<dbReference type="STRING" id="989370.AOQ71_37145"/>
<keyword evidence="2" id="KW-0436">Ligase</keyword>
<dbReference type="OrthoDB" id="9803968at2"/>
<dbReference type="EC" id="6.2.1.44" evidence="4"/>
<dbReference type="PROSITE" id="PS00455">
    <property type="entry name" value="AMP_BINDING"/>
    <property type="match status" value="1"/>
</dbReference>
<evidence type="ECO:0000256" key="3">
    <source>
        <dbReference type="ARBA" id="ARBA00051915"/>
    </source>
</evidence>
<evidence type="ECO:0000313" key="8">
    <source>
        <dbReference type="EMBL" id="KRQ00669.1"/>
    </source>
</evidence>
<dbReference type="GO" id="GO:0006631">
    <property type="term" value="P:fatty acid metabolic process"/>
    <property type="evidence" value="ECO:0007669"/>
    <property type="project" value="TreeGrafter"/>
</dbReference>
<evidence type="ECO:0000313" key="9">
    <source>
        <dbReference type="Proteomes" id="UP000051936"/>
    </source>
</evidence>
<dbReference type="EMBL" id="LJYG01000112">
    <property type="protein sequence ID" value="KRQ00669.1"/>
    <property type="molecule type" value="Genomic_DNA"/>
</dbReference>
<dbReference type="Gene3D" id="3.40.50.12780">
    <property type="entry name" value="N-terminal domain of ligase-like"/>
    <property type="match status" value="1"/>
</dbReference>
<dbReference type="Proteomes" id="UP000051936">
    <property type="component" value="Unassembled WGS sequence"/>
</dbReference>
<feature type="domain" description="AMP-binding enzyme C-terminal" evidence="7">
    <location>
        <begin position="465"/>
        <end position="540"/>
    </location>
</feature>
<dbReference type="Pfam" id="PF00501">
    <property type="entry name" value="AMP-binding"/>
    <property type="match status" value="1"/>
</dbReference>
<organism evidence="8 9">
    <name type="scientific">Bradyrhizobium manausense</name>
    <dbReference type="NCBI Taxonomy" id="989370"/>
    <lineage>
        <taxon>Bacteria</taxon>
        <taxon>Pseudomonadati</taxon>
        <taxon>Pseudomonadota</taxon>
        <taxon>Alphaproteobacteria</taxon>
        <taxon>Hyphomicrobiales</taxon>
        <taxon>Nitrobacteraceae</taxon>
        <taxon>Bradyrhizobium</taxon>
    </lineage>
</organism>
<dbReference type="RefSeq" id="WP_057757918.1">
    <property type="nucleotide sequence ID" value="NZ_LJYG01000112.1"/>
</dbReference>
<dbReference type="InterPro" id="IPR042099">
    <property type="entry name" value="ANL_N_sf"/>
</dbReference>
<comment type="similarity">
    <text evidence="1">Belongs to the ATP-dependent AMP-binding enzyme family.</text>
</comment>
<dbReference type="SUPFAM" id="SSF56801">
    <property type="entry name" value="Acetyl-CoA synthetase-like"/>
    <property type="match status" value="1"/>
</dbReference>
<dbReference type="PANTHER" id="PTHR43201">
    <property type="entry name" value="ACYL-COA SYNTHETASE"/>
    <property type="match status" value="1"/>
</dbReference>
<dbReference type="GO" id="GO:0031956">
    <property type="term" value="F:medium-chain fatty acid-CoA ligase activity"/>
    <property type="evidence" value="ECO:0007669"/>
    <property type="project" value="TreeGrafter"/>
</dbReference>
<comment type="catalytic activity">
    <reaction evidence="3">
        <text>3-(methylsulfanyl)propanoate + ATP + CoA = 3-(methylsulfanyl)propanoyl-CoA + AMP + diphosphate</text>
        <dbReference type="Rhea" id="RHEA:43052"/>
        <dbReference type="ChEBI" id="CHEBI:30616"/>
        <dbReference type="ChEBI" id="CHEBI:33019"/>
        <dbReference type="ChEBI" id="CHEBI:49016"/>
        <dbReference type="ChEBI" id="CHEBI:57287"/>
        <dbReference type="ChEBI" id="CHEBI:82815"/>
        <dbReference type="ChEBI" id="CHEBI:456215"/>
        <dbReference type="EC" id="6.2.1.44"/>
    </reaction>
    <physiologicalReaction direction="left-to-right" evidence="3">
        <dbReference type="Rhea" id="RHEA:43053"/>
    </physiologicalReaction>
</comment>
<reference evidence="8 9" key="1">
    <citation type="submission" date="2015-09" db="EMBL/GenBank/DDBJ databases">
        <title>Draft Genome Sequence of Bradyrhizobium manausense Strain BR 3351T, a Novel Symbiotic Nitrogen-Fixing Alphaproteobacterium Isolated from Brazilian Amazon Rain Forest.</title>
        <authorList>
            <person name="De Araujo J.L."/>
            <person name="Zilli J.E."/>
        </authorList>
    </citation>
    <scope>NUCLEOTIDE SEQUENCE [LARGE SCALE GENOMIC DNA]</scope>
    <source>
        <strain evidence="8 9">BR3351</strain>
    </source>
</reference>
<dbReference type="Gene3D" id="3.30.300.30">
    <property type="match status" value="1"/>
</dbReference>
<sequence length="562" mass="61996">MPITESHVRGSTDTPLIEDTIGAFFDQACERLSEREALVVRHQGIRWSFKQLRRQVDDLAAGFLALGLKRGERVGIWSPNNAEWILTQFATAKAGLILVNINPAYRVGELEYALNKVGCAALVTAASFKTSDYISMLNTLAPEIATSSPGHLNAAKLPSLKLLICIGTDAPGFIRFDAVQKMATDRSRAQLRELSTELKNTDAVNIQFTSGTTGSPKGATLSHRNILNNAFFVGRTMGLTGNDRYCIQVPLYHCGGMVVGTLMCIAHGATMVLPSEWFDPLASLETMEAERCTGVGGVPTMFLGMLNHPEFSRFDLRSLRTGWAGGAPCPIEMMKRCLSDMHLRDLTIIFGMTETSPVCLQTSTDDAIERKVGSVGRIHPHVEVKIVDTDGNTVPVGAPGEFCTRGYSVMLGYWNDPEKTREAIDAEGWMHTGDLGTFDAEGYGNVVGRSKDMAIRGGENVYPVEIENVLYQHPAVADAQVFGIPDERFGEELCAWIRLKQGGTMTELDVRSFCKDRIAHFKIPRYIRFVDEFPTTVTGKIQKFVMRQRMIDELQLNVQKTA</sequence>
<comment type="caution">
    <text evidence="8">The sequence shown here is derived from an EMBL/GenBank/DDBJ whole genome shotgun (WGS) entry which is preliminary data.</text>
</comment>
<evidence type="ECO:0000256" key="5">
    <source>
        <dbReference type="ARBA" id="ARBA00067668"/>
    </source>
</evidence>
<dbReference type="InterPro" id="IPR000873">
    <property type="entry name" value="AMP-dep_synth/lig_dom"/>
</dbReference>
<feature type="domain" description="AMP-dependent synthetase/ligase" evidence="6">
    <location>
        <begin position="25"/>
        <end position="414"/>
    </location>
</feature>
<dbReference type="FunFam" id="3.40.50.12780:FF:000003">
    <property type="entry name" value="Long-chain-fatty-acid--CoA ligase FadD"/>
    <property type="match status" value="1"/>
</dbReference>
<dbReference type="FunFam" id="3.30.300.30:FF:000008">
    <property type="entry name" value="2,3-dihydroxybenzoate-AMP ligase"/>
    <property type="match status" value="1"/>
</dbReference>